<name>A0A0V8QJR8_9FIRM</name>
<dbReference type="PANTHER" id="PTHR10000">
    <property type="entry name" value="PHOSPHOSERINE PHOSPHATASE"/>
    <property type="match status" value="1"/>
</dbReference>
<dbReference type="NCBIfam" id="TIGR00099">
    <property type="entry name" value="Cof-subfamily"/>
    <property type="match status" value="1"/>
</dbReference>
<protein>
    <submittedName>
        <fullName evidence="1">Haloacid dehalogenase</fullName>
    </submittedName>
</protein>
<proteinExistence type="predicted"/>
<dbReference type="InterPro" id="IPR036412">
    <property type="entry name" value="HAD-like_sf"/>
</dbReference>
<dbReference type="Pfam" id="PF08282">
    <property type="entry name" value="Hydrolase_3"/>
    <property type="match status" value="1"/>
</dbReference>
<dbReference type="GO" id="GO:0016791">
    <property type="term" value="F:phosphatase activity"/>
    <property type="evidence" value="ECO:0007669"/>
    <property type="project" value="TreeGrafter"/>
</dbReference>
<dbReference type="CDD" id="cd07516">
    <property type="entry name" value="HAD_Pase"/>
    <property type="match status" value="1"/>
</dbReference>
<accession>A0A0V8QJR8</accession>
<dbReference type="NCBIfam" id="TIGR01484">
    <property type="entry name" value="HAD-SF-IIB"/>
    <property type="match status" value="1"/>
</dbReference>
<dbReference type="AlphaFoldDB" id="A0A0V8QJR8"/>
<dbReference type="InterPro" id="IPR000150">
    <property type="entry name" value="Cof"/>
</dbReference>
<dbReference type="STRING" id="290052.ASU35_17085"/>
<dbReference type="Gene3D" id="3.30.1240.10">
    <property type="match status" value="1"/>
</dbReference>
<organism evidence="1 2">
    <name type="scientific">Acetivibrio ethanolgignens</name>
    <dbReference type="NCBI Taxonomy" id="290052"/>
    <lineage>
        <taxon>Bacteria</taxon>
        <taxon>Bacillati</taxon>
        <taxon>Bacillota</taxon>
        <taxon>Clostridia</taxon>
        <taxon>Eubacteriales</taxon>
        <taxon>Oscillospiraceae</taxon>
        <taxon>Acetivibrio</taxon>
    </lineage>
</organism>
<dbReference type="SFLD" id="SFLDG01140">
    <property type="entry name" value="C2.B:_Phosphomannomutase_and_P"/>
    <property type="match status" value="1"/>
</dbReference>
<reference evidence="1 2" key="1">
    <citation type="submission" date="2015-11" db="EMBL/GenBank/DDBJ databases">
        <title>Butyribacter intestini gen. nov., sp. nov., a butyric acid-producing bacterium of the family Lachnospiraceae isolated from the human faeces.</title>
        <authorList>
            <person name="Zou Y."/>
            <person name="Xue W."/>
            <person name="Luo G."/>
            <person name="Lv M."/>
        </authorList>
    </citation>
    <scope>NUCLEOTIDE SEQUENCE [LARGE SCALE GENOMIC DNA]</scope>
    <source>
        <strain evidence="1 2">ACET-33324</strain>
    </source>
</reference>
<dbReference type="SFLD" id="SFLDS00003">
    <property type="entry name" value="Haloacid_Dehalogenase"/>
    <property type="match status" value="1"/>
</dbReference>
<dbReference type="InterPro" id="IPR006379">
    <property type="entry name" value="HAD-SF_hydro_IIB"/>
</dbReference>
<dbReference type="GO" id="GO:0005829">
    <property type="term" value="C:cytosol"/>
    <property type="evidence" value="ECO:0007669"/>
    <property type="project" value="TreeGrafter"/>
</dbReference>
<dbReference type="InterPro" id="IPR023214">
    <property type="entry name" value="HAD_sf"/>
</dbReference>
<evidence type="ECO:0000313" key="1">
    <source>
        <dbReference type="EMBL" id="KSV60345.1"/>
    </source>
</evidence>
<dbReference type="GO" id="GO:0000287">
    <property type="term" value="F:magnesium ion binding"/>
    <property type="evidence" value="ECO:0007669"/>
    <property type="project" value="TreeGrafter"/>
</dbReference>
<gene>
    <name evidence="1" type="ORF">ASU35_17085</name>
</gene>
<dbReference type="Proteomes" id="UP000054874">
    <property type="component" value="Unassembled WGS sequence"/>
</dbReference>
<dbReference type="SUPFAM" id="SSF56784">
    <property type="entry name" value="HAD-like"/>
    <property type="match status" value="1"/>
</dbReference>
<dbReference type="RefSeq" id="WP_058351455.1">
    <property type="nucleotide sequence ID" value="NZ_CABMMD010000023.1"/>
</dbReference>
<dbReference type="OrthoDB" id="9781413at2"/>
<dbReference type="EMBL" id="LNAM01000023">
    <property type="protein sequence ID" value="KSV60345.1"/>
    <property type="molecule type" value="Genomic_DNA"/>
</dbReference>
<dbReference type="PROSITE" id="PS01229">
    <property type="entry name" value="COF_2"/>
    <property type="match status" value="1"/>
</dbReference>
<dbReference type="PANTHER" id="PTHR10000:SF8">
    <property type="entry name" value="HAD SUPERFAMILY HYDROLASE-LIKE, TYPE 3"/>
    <property type="match status" value="1"/>
</dbReference>
<evidence type="ECO:0000313" key="2">
    <source>
        <dbReference type="Proteomes" id="UP000054874"/>
    </source>
</evidence>
<dbReference type="Gene3D" id="3.40.50.1000">
    <property type="entry name" value="HAD superfamily/HAD-like"/>
    <property type="match status" value="1"/>
</dbReference>
<keyword evidence="2" id="KW-1185">Reference proteome</keyword>
<comment type="caution">
    <text evidence="1">The sequence shown here is derived from an EMBL/GenBank/DDBJ whole genome shotgun (WGS) entry which is preliminary data.</text>
</comment>
<dbReference type="SFLD" id="SFLDG01144">
    <property type="entry name" value="C2.B.4:_PGP_Like"/>
    <property type="match status" value="1"/>
</dbReference>
<sequence>MNYKMIVLDLDDTLLKNDGTISKRTKDKLVKAQKNGVKVVLASGRPNYAIEKIAAELELQKNGGYIISYNGARIIDCATNEELYSANITNEQIHELYDMSMQAGAYIQTYMGDYIIASESNEYTDIEKKITGMDIIVPSDFKEYVSGDVVKAIVLQKPERLKEIEEWWRPEINDRMYMTISKPFFLEFMNNEVDKSKSINRLSELLGISMSEVIAIGDSYNDLSMIKAAGLGVAMANAVDCVKKVANYITDDNEHDGVAKVIEKFVFQNGQKTVIA</sequence>